<protein>
    <submittedName>
        <fullName evidence="6">Phosphatidylserine decarboxylase</fullName>
    </submittedName>
</protein>
<dbReference type="InterPro" id="IPR003817">
    <property type="entry name" value="PS_Dcarbxylase"/>
</dbReference>
<keyword evidence="3" id="KW-0456">Lyase</keyword>
<reference evidence="6 7" key="1">
    <citation type="submission" date="2016-10" db="EMBL/GenBank/DDBJ databases">
        <title>Draft Genome Sequence of Rhizobacteria Flavobacterium johnsoniae CI04.</title>
        <authorList>
            <person name="Bravo J.I."/>
            <person name="Lozano G.L."/>
            <person name="Handelsman J."/>
        </authorList>
    </citation>
    <scope>NUCLEOTIDE SEQUENCE [LARGE SCALE GENOMIC DNA]</scope>
    <source>
        <strain evidence="6 7">CI04</strain>
    </source>
</reference>
<evidence type="ECO:0000259" key="5">
    <source>
        <dbReference type="Pfam" id="PF12588"/>
    </source>
</evidence>
<dbReference type="Pfam" id="PF02666">
    <property type="entry name" value="PS_Dcarbxylase"/>
    <property type="match status" value="1"/>
</dbReference>
<dbReference type="AlphaFoldDB" id="A0A1J7CF93"/>
<name>A0A1J7CF93_FLAJO</name>
<dbReference type="EMBL" id="MLFK01000010">
    <property type="protein sequence ID" value="OIV40204.1"/>
    <property type="molecule type" value="Genomic_DNA"/>
</dbReference>
<feature type="domain" description="L-tryptophan decarboxylase PsiD-like" evidence="5">
    <location>
        <begin position="44"/>
        <end position="191"/>
    </location>
</feature>
<keyword evidence="1" id="KW-0210">Decarboxylase</keyword>
<dbReference type="RefSeq" id="WP_071638329.1">
    <property type="nucleotide sequence ID" value="NZ_MLFK01000010.1"/>
</dbReference>
<evidence type="ECO:0000313" key="6">
    <source>
        <dbReference type="EMBL" id="OIV40204.1"/>
    </source>
</evidence>
<dbReference type="InterPro" id="IPR022237">
    <property type="entry name" value="PsiD-like"/>
</dbReference>
<sequence>MEATTFNKAKQLLGSWLPQDPQIIENWTLKIKEFAKKNPSPLIPEISEFQNLVYSDPVLYANVQGMFAEAHFLKQQTPLTWEPEPMTFEDFLVLLNGIMQTAPEAYQTGAPGSQSPAGMIGFPINALLAWPMATNFGYDVFSNTLVNQQLKKILNYWSKFLVTEDSRYVLIENDPSENVIAWLSELAQSEMMQVAQGALGLEPNPIAPNATFSDVFQSDPSDVYYGFKSWDDFFTRLFCPNVRPVTAPNDDSIIVNACESAPLQVAKNVALSDQFWLKGQPYSLENMLNFDQLAPQFDGGTVYQAFLSALSYHRWHSPVNGKIVKTAVINGSYYLENLYQGFYNPEGADSSAPNNSQAFLTAVATRALIFIEADNPAIGLMCVMPVGMAEVSSCEIKVQAGDVVKKGDELGMFHFGGSTHCLLFRPGVNLDFSTYETPGLDAPNNIRVNTQIAKVL</sequence>
<organism evidence="6 7">
    <name type="scientific">Flavobacterium johnsoniae</name>
    <name type="common">Cytophaga johnsonae</name>
    <dbReference type="NCBI Taxonomy" id="986"/>
    <lineage>
        <taxon>Bacteria</taxon>
        <taxon>Pseudomonadati</taxon>
        <taxon>Bacteroidota</taxon>
        <taxon>Flavobacteriia</taxon>
        <taxon>Flavobacteriales</taxon>
        <taxon>Flavobacteriaceae</taxon>
        <taxon>Flavobacterium</taxon>
    </lineage>
</organism>
<dbReference type="PANTHER" id="PTHR10067:SF9">
    <property type="entry name" value="PHOSPHATIDYLSERINE DECARBOXYLASE FAMILY PROTEIN (AFU_ORTHOLOGUE AFUA_7G01730)"/>
    <property type="match status" value="1"/>
</dbReference>
<accession>A0A1J7CF93</accession>
<dbReference type="PANTHER" id="PTHR10067">
    <property type="entry name" value="PHOSPHATIDYLSERINE DECARBOXYLASE"/>
    <property type="match status" value="1"/>
</dbReference>
<dbReference type="OrthoDB" id="9802030at2"/>
<evidence type="ECO:0000256" key="3">
    <source>
        <dbReference type="ARBA" id="ARBA00023239"/>
    </source>
</evidence>
<comment type="caution">
    <text evidence="6">The sequence shown here is derived from an EMBL/GenBank/DDBJ whole genome shotgun (WGS) entry which is preliminary data.</text>
</comment>
<proteinExistence type="predicted"/>
<evidence type="ECO:0000256" key="4">
    <source>
        <dbReference type="ARBA" id="ARBA00023317"/>
    </source>
</evidence>
<dbReference type="Pfam" id="PF12588">
    <property type="entry name" value="PSDC"/>
    <property type="match status" value="1"/>
</dbReference>
<keyword evidence="2" id="KW-0865">Zymogen</keyword>
<evidence type="ECO:0000256" key="2">
    <source>
        <dbReference type="ARBA" id="ARBA00023145"/>
    </source>
</evidence>
<gene>
    <name evidence="6" type="ORF">BKM63_19875</name>
</gene>
<keyword evidence="7" id="KW-1185">Reference proteome</keyword>
<dbReference type="Proteomes" id="UP000182826">
    <property type="component" value="Unassembled WGS sequence"/>
</dbReference>
<evidence type="ECO:0000256" key="1">
    <source>
        <dbReference type="ARBA" id="ARBA00022793"/>
    </source>
</evidence>
<keyword evidence="4" id="KW-0670">Pyruvate</keyword>
<dbReference type="GO" id="GO:0004609">
    <property type="term" value="F:phosphatidylserine decarboxylase activity"/>
    <property type="evidence" value="ECO:0007669"/>
    <property type="project" value="InterPro"/>
</dbReference>
<dbReference type="GO" id="GO:0006646">
    <property type="term" value="P:phosphatidylethanolamine biosynthetic process"/>
    <property type="evidence" value="ECO:0007669"/>
    <property type="project" value="TreeGrafter"/>
</dbReference>
<evidence type="ECO:0000313" key="7">
    <source>
        <dbReference type="Proteomes" id="UP000182826"/>
    </source>
</evidence>